<keyword evidence="1" id="KW-0378">Hydrolase</keyword>
<name>A0A4U0WRL8_9PEZI</name>
<reference evidence="3 4" key="1">
    <citation type="submission" date="2017-03" db="EMBL/GenBank/DDBJ databases">
        <title>Genomes of endolithic fungi from Antarctica.</title>
        <authorList>
            <person name="Coleine C."/>
            <person name="Masonjones S."/>
            <person name="Stajich J.E."/>
        </authorList>
    </citation>
    <scope>NUCLEOTIDE SEQUENCE [LARGE SCALE GENOMIC DNA]</scope>
    <source>
        <strain evidence="3 4">CCFEE 5184</strain>
    </source>
</reference>
<dbReference type="Pfam" id="PF22769">
    <property type="entry name" value="DCD"/>
    <property type="match status" value="1"/>
</dbReference>
<dbReference type="CDD" id="cd07557">
    <property type="entry name" value="trimeric_dUTPase"/>
    <property type="match status" value="1"/>
</dbReference>
<dbReference type="InterPro" id="IPR011962">
    <property type="entry name" value="dCTP_deaminase"/>
</dbReference>
<evidence type="ECO:0000256" key="1">
    <source>
        <dbReference type="ARBA" id="ARBA00022801"/>
    </source>
</evidence>
<accession>A0A4U0WRL8</accession>
<dbReference type="AlphaFoldDB" id="A0A4U0WRL8"/>
<dbReference type="EMBL" id="NAJQ01000847">
    <property type="protein sequence ID" value="TKA64315.1"/>
    <property type="molecule type" value="Genomic_DNA"/>
</dbReference>
<dbReference type="Proteomes" id="UP000309340">
    <property type="component" value="Unassembled WGS sequence"/>
</dbReference>
<evidence type="ECO:0000313" key="3">
    <source>
        <dbReference type="EMBL" id="TKA64315.1"/>
    </source>
</evidence>
<dbReference type="GO" id="GO:0008829">
    <property type="term" value="F:dCTP deaminase activity"/>
    <property type="evidence" value="ECO:0007669"/>
    <property type="project" value="InterPro"/>
</dbReference>
<proteinExistence type="predicted"/>
<comment type="caution">
    <text evidence="3">The sequence shown here is derived from an EMBL/GenBank/DDBJ whole genome shotgun (WGS) entry which is preliminary data.</text>
</comment>
<gene>
    <name evidence="3" type="ORF">B0A55_12236</name>
</gene>
<dbReference type="Gene3D" id="2.70.40.10">
    <property type="match status" value="1"/>
</dbReference>
<organism evidence="3 4">
    <name type="scientific">Friedmanniomyces simplex</name>
    <dbReference type="NCBI Taxonomy" id="329884"/>
    <lineage>
        <taxon>Eukaryota</taxon>
        <taxon>Fungi</taxon>
        <taxon>Dikarya</taxon>
        <taxon>Ascomycota</taxon>
        <taxon>Pezizomycotina</taxon>
        <taxon>Dothideomycetes</taxon>
        <taxon>Dothideomycetidae</taxon>
        <taxon>Mycosphaerellales</taxon>
        <taxon>Teratosphaeriaceae</taxon>
        <taxon>Friedmanniomyces</taxon>
    </lineage>
</organism>
<dbReference type="InterPro" id="IPR033704">
    <property type="entry name" value="dUTPase_trimeric"/>
</dbReference>
<keyword evidence="4" id="KW-1185">Reference proteome</keyword>
<dbReference type="InterPro" id="IPR036157">
    <property type="entry name" value="dUTPase-like_sf"/>
</dbReference>
<dbReference type="PANTHER" id="PTHR42680:SF3">
    <property type="entry name" value="DCTP DEAMINASE"/>
    <property type="match status" value="1"/>
</dbReference>
<keyword evidence="2" id="KW-0546">Nucleotide metabolism</keyword>
<dbReference type="SUPFAM" id="SSF51283">
    <property type="entry name" value="dUTPase-like"/>
    <property type="match status" value="1"/>
</dbReference>
<protein>
    <submittedName>
        <fullName evidence="3">Uncharacterized protein</fullName>
    </submittedName>
</protein>
<dbReference type="PANTHER" id="PTHR42680">
    <property type="entry name" value="DCTP DEAMINASE"/>
    <property type="match status" value="1"/>
</dbReference>
<evidence type="ECO:0000256" key="2">
    <source>
        <dbReference type="ARBA" id="ARBA00023080"/>
    </source>
</evidence>
<dbReference type="OrthoDB" id="2874071at2759"/>
<dbReference type="GO" id="GO:0006229">
    <property type="term" value="P:dUTP biosynthetic process"/>
    <property type="evidence" value="ECO:0007669"/>
    <property type="project" value="InterPro"/>
</dbReference>
<evidence type="ECO:0000313" key="4">
    <source>
        <dbReference type="Proteomes" id="UP000309340"/>
    </source>
</evidence>
<sequence>MRWSTPGTIDFTNRFRATAKTDIIPFTGTLPQLHLDRGDYLVEFNETVDMPLNFMGQVFVRSSLGRSGINVSAGVMDSGYKGVVSAMLQVVNPHGITLHEGARLAQMVFQEMSEDVEGYDGVYPGAGGLTGL</sequence>